<protein>
    <submittedName>
        <fullName evidence="2">DUF6519 domain-containing protein</fullName>
    </submittedName>
</protein>
<proteinExistence type="predicted"/>
<dbReference type="EMBL" id="JBFNXX010000007">
    <property type="protein sequence ID" value="MEW9920188.1"/>
    <property type="molecule type" value="Genomic_DNA"/>
</dbReference>
<sequence length="1113" mass="118029">MTTDISRKTFDHRRNTTWTTTMQGRVATDAPINEDRRIRDRRLRAETVDLIGRCGYPSALPTSFEITVSGGDLEIGPGRYYVDGHLAENFGTGTEVFNEILSEMRSPDPVDFDDQPYLPGADPFVPADGLHLIYLDVWQRDVTFLEDESILDPGITVDTFARRQTVWQVKAFGPVPNDTICSTPDADIPNWPEEIAPSVARLSSRADPAQAETDPCLLPPDAAYRGIDNRTYLAVVHGFDQNGTPLIKYSKTHGTVATTILSQPQGDVLEVAEVAKDDFLRFNPGDWVEITDEPRLLAGESGTMAKVLTVDDPTNTITLENALPANAVRLDGAGPDLDQQYHPVIRRWDQSGQIVDNDGNPITDLDLVGSSGLIPMPTDGTWIALKDGVEISMTLAAGTGSIRIGDRWTFIARYADNSVEELNAAPPEDFQHHYCRLALVEASGGNWIAPAVSDCRDPIDFAGDCCCTVVVQPGEDIQAAIDSLPDDVGGCVCLKAGLHNVSSAVRITTPNVVLHGESPGVTLAHTGDGTVLEISGTTSVRVSLIRFEHQSAAANDLGILEVISSADVAVTDCAFFAARGTSSAGVVLADASNIRIEASRFEALVFGILAYERCDHIEVIDNSMTLGAQSFVGQLGISAVNVTGPVRASGNRISGAITGISINDDATGASRGSLGQGSEVSGNEIDLMQTGASPGDTIVFFGIDTGAGDCLITGNRVSFIGSATAGIRASGIGTKITQNVVEVNFVADDDARNVGIFLGNGPDQDHLTEHAVVAENTLRGVTTGIFVGDTRDVLVSGNEIDPFPTFDFTPGIFLNEAIATRVSDNAIRGSGSGVISTSGRYLRLSGNTIADTGFGVALGLELAPTVANNSVTNAALFGVLGLLTVARTSFTENHLSNVGWFGPLPFALGTLFVLGEWQVEANEVIDTGVPIDGAANNSPTRGILGAFVMEARIESNLVTYSNGALLPDGREDRALLIHGLLEFSAVGGPGALTLGFPCQITNNKFTGKGLSALVEILELPITETFNARFERVFFNHNYCWHLGPGIESGDNATVVLEGSAAVVMGNQIKTMNGMMPSVNMGNMPGTVVGNITTAGFADDPNFPANEADFNRQL</sequence>
<name>A0ABV3RQ29_9RHOB</name>
<dbReference type="SUPFAM" id="SSF51126">
    <property type="entry name" value="Pectin lyase-like"/>
    <property type="match status" value="1"/>
</dbReference>
<dbReference type="InterPro" id="IPR006626">
    <property type="entry name" value="PbH1"/>
</dbReference>
<comment type="caution">
    <text evidence="2">The sequence shown here is derived from an EMBL/GenBank/DDBJ whole genome shotgun (WGS) entry which is preliminary data.</text>
</comment>
<dbReference type="Pfam" id="PF20129">
    <property type="entry name" value="DUF6519"/>
    <property type="match status" value="2"/>
</dbReference>
<dbReference type="Gene3D" id="2.160.20.10">
    <property type="entry name" value="Single-stranded right-handed beta-helix, Pectin lyase-like"/>
    <property type="match status" value="2"/>
</dbReference>
<accession>A0ABV3RQ29</accession>
<evidence type="ECO:0000313" key="2">
    <source>
        <dbReference type="EMBL" id="MEW9920188.1"/>
    </source>
</evidence>
<gene>
    <name evidence="2" type="ORF">AB2B41_11265</name>
</gene>
<dbReference type="Proteomes" id="UP001556098">
    <property type="component" value="Unassembled WGS sequence"/>
</dbReference>
<dbReference type="InterPro" id="IPR012334">
    <property type="entry name" value="Pectin_lyas_fold"/>
</dbReference>
<evidence type="ECO:0000313" key="3">
    <source>
        <dbReference type="Proteomes" id="UP001556098"/>
    </source>
</evidence>
<dbReference type="SMART" id="SM00710">
    <property type="entry name" value="PbH1"/>
    <property type="match status" value="7"/>
</dbReference>
<dbReference type="Pfam" id="PF05048">
    <property type="entry name" value="NosD"/>
    <property type="match status" value="1"/>
</dbReference>
<feature type="domain" description="Periplasmic copper-binding protein NosD beta helix" evidence="1">
    <location>
        <begin position="696"/>
        <end position="872"/>
    </location>
</feature>
<reference evidence="2 3" key="1">
    <citation type="submission" date="2024-07" db="EMBL/GenBank/DDBJ databases">
        <title>Marimonas sp.nov., isolated from tidal-flat sediment.</title>
        <authorList>
            <person name="Jayan J.N."/>
            <person name="Lee S.S."/>
        </authorList>
    </citation>
    <scope>NUCLEOTIDE SEQUENCE [LARGE SCALE GENOMIC DNA]</scope>
    <source>
        <strain evidence="2 3">MJW-29</strain>
    </source>
</reference>
<dbReference type="RefSeq" id="WP_367877891.1">
    <property type="nucleotide sequence ID" value="NZ_JBFNXX010000007.1"/>
</dbReference>
<keyword evidence="3" id="KW-1185">Reference proteome</keyword>
<dbReference type="InterPro" id="IPR045392">
    <property type="entry name" value="DUF6519"/>
</dbReference>
<dbReference type="InterPro" id="IPR007742">
    <property type="entry name" value="NosD_dom"/>
</dbReference>
<organism evidence="2 3">
    <name type="scientific">Sulfitobacter sediminis</name>
    <dbReference type="NCBI Taxonomy" id="3234186"/>
    <lineage>
        <taxon>Bacteria</taxon>
        <taxon>Pseudomonadati</taxon>
        <taxon>Pseudomonadota</taxon>
        <taxon>Alphaproteobacteria</taxon>
        <taxon>Rhodobacterales</taxon>
        <taxon>Roseobacteraceae</taxon>
        <taxon>Sulfitobacter</taxon>
    </lineage>
</organism>
<dbReference type="InterPro" id="IPR011050">
    <property type="entry name" value="Pectin_lyase_fold/virulence"/>
</dbReference>
<evidence type="ECO:0000259" key="1">
    <source>
        <dbReference type="Pfam" id="PF05048"/>
    </source>
</evidence>